<keyword evidence="5" id="KW-0963">Cytoplasm</keyword>
<organism evidence="12 13">
    <name type="scientific">Methylobacterium gnaphalii</name>
    <dbReference type="NCBI Taxonomy" id="1010610"/>
    <lineage>
        <taxon>Bacteria</taxon>
        <taxon>Pseudomonadati</taxon>
        <taxon>Pseudomonadota</taxon>
        <taxon>Alphaproteobacteria</taxon>
        <taxon>Hyphomicrobiales</taxon>
        <taxon>Methylobacteriaceae</taxon>
        <taxon>Methylobacterium</taxon>
    </lineage>
</organism>
<evidence type="ECO:0000313" key="13">
    <source>
        <dbReference type="Proteomes" id="UP000321750"/>
    </source>
</evidence>
<comment type="caution">
    <text evidence="12">The sequence shown here is derived from an EMBL/GenBank/DDBJ whole genome shotgun (WGS) entry which is preliminary data.</text>
</comment>
<keyword evidence="13" id="KW-1185">Reference proteome</keyword>
<dbReference type="NCBIfam" id="TIGR01460">
    <property type="entry name" value="HAD-SF-IIA"/>
    <property type="match status" value="1"/>
</dbReference>
<dbReference type="PANTHER" id="PTHR19288">
    <property type="entry name" value="4-NITROPHENYLPHOSPHATASE-RELATED"/>
    <property type="match status" value="1"/>
</dbReference>
<evidence type="ECO:0000256" key="11">
    <source>
        <dbReference type="ARBA" id="ARBA00047820"/>
    </source>
</evidence>
<dbReference type="GO" id="GO:0005829">
    <property type="term" value="C:cytosol"/>
    <property type="evidence" value="ECO:0007669"/>
    <property type="project" value="TreeGrafter"/>
</dbReference>
<proteinExistence type="inferred from homology"/>
<evidence type="ECO:0000313" key="12">
    <source>
        <dbReference type="EMBL" id="GEP12237.1"/>
    </source>
</evidence>
<sequence>MTKVTGVLLDLSGVVFSGDEAIIGAVEAINDLRSHGIPLCFVTNTTSMPVRGLLEKLHLLGIAASRKDIFTPAVAARRLVMQHGLSPHLLVHPNLLEDFDELSADRPNALIIGDAGSGFSYHALNDAFRIIDAGAEFIALACNRTFRDTDGELSLDAGPFVKALEFATRREALVLGKPAPSFYAEAVAHLGTANPETVMIGDDVESDVAGALHAGLQGLLVRTGKYRSGDEGLIDRPPTAVLADLREAVNWILDKS</sequence>
<evidence type="ECO:0000256" key="2">
    <source>
        <dbReference type="ARBA" id="ARBA00004496"/>
    </source>
</evidence>
<evidence type="ECO:0000256" key="5">
    <source>
        <dbReference type="ARBA" id="ARBA00022490"/>
    </source>
</evidence>
<evidence type="ECO:0000256" key="10">
    <source>
        <dbReference type="ARBA" id="ARBA00039357"/>
    </source>
</evidence>
<comment type="catalytic activity">
    <reaction evidence="11">
        <text>diphosphate + H2O = 2 phosphate + H(+)</text>
        <dbReference type="Rhea" id="RHEA:24576"/>
        <dbReference type="ChEBI" id="CHEBI:15377"/>
        <dbReference type="ChEBI" id="CHEBI:15378"/>
        <dbReference type="ChEBI" id="CHEBI:33019"/>
        <dbReference type="ChEBI" id="CHEBI:43474"/>
        <dbReference type="EC" id="3.6.1.1"/>
    </reaction>
</comment>
<dbReference type="EMBL" id="BJZV01000033">
    <property type="protein sequence ID" value="GEP12237.1"/>
    <property type="molecule type" value="Genomic_DNA"/>
</dbReference>
<dbReference type="EC" id="3.6.1.1" evidence="4"/>
<accession>A0A512JQJ2</accession>
<evidence type="ECO:0000256" key="3">
    <source>
        <dbReference type="ARBA" id="ARBA00007958"/>
    </source>
</evidence>
<dbReference type="RefSeq" id="WP_147048624.1">
    <property type="nucleotide sequence ID" value="NZ_BJZV01000033.1"/>
</dbReference>
<evidence type="ECO:0000256" key="6">
    <source>
        <dbReference type="ARBA" id="ARBA00022723"/>
    </source>
</evidence>
<comment type="function">
    <text evidence="9">Phosphatase that hydrolyzes imidodiphosphate, 3-phosphohistidine and 6-phospholysine. Has broad substrate specificity and can also hydrolyze inorganic diphosphate, but with lower efficiency.</text>
</comment>
<dbReference type="InterPro" id="IPR036412">
    <property type="entry name" value="HAD-like_sf"/>
</dbReference>
<evidence type="ECO:0000256" key="4">
    <source>
        <dbReference type="ARBA" id="ARBA00012146"/>
    </source>
</evidence>
<dbReference type="GO" id="GO:0004427">
    <property type="term" value="F:inorganic diphosphate phosphatase activity"/>
    <property type="evidence" value="ECO:0007669"/>
    <property type="project" value="UniProtKB-EC"/>
</dbReference>
<keyword evidence="6" id="KW-0479">Metal-binding</keyword>
<dbReference type="Proteomes" id="UP000321750">
    <property type="component" value="Unassembled WGS sequence"/>
</dbReference>
<keyword evidence="8" id="KW-0460">Magnesium</keyword>
<evidence type="ECO:0000256" key="7">
    <source>
        <dbReference type="ARBA" id="ARBA00022801"/>
    </source>
</evidence>
<dbReference type="Pfam" id="PF13344">
    <property type="entry name" value="Hydrolase_6"/>
    <property type="match status" value="1"/>
</dbReference>
<protein>
    <recommendedName>
        <fullName evidence="10">Phospholysine phosphohistidine inorganic pyrophosphate phosphatase</fullName>
        <ecNumber evidence="4">3.6.1.1</ecNumber>
    </recommendedName>
</protein>
<dbReference type="NCBIfam" id="TIGR01458">
    <property type="entry name" value="HAD-SF-IIA-hyp3"/>
    <property type="match status" value="1"/>
</dbReference>
<reference evidence="12 13" key="1">
    <citation type="submission" date="2019-07" db="EMBL/GenBank/DDBJ databases">
        <title>Whole genome shotgun sequence of Methylobacterium gnaphalii NBRC 107716.</title>
        <authorList>
            <person name="Hosoyama A."/>
            <person name="Uohara A."/>
            <person name="Ohji S."/>
            <person name="Ichikawa N."/>
        </authorList>
    </citation>
    <scope>NUCLEOTIDE SEQUENCE [LARGE SCALE GENOMIC DNA]</scope>
    <source>
        <strain evidence="12 13">NBRC 107716</strain>
    </source>
</reference>
<dbReference type="InterPro" id="IPR006355">
    <property type="entry name" value="LHPP/HDHD2"/>
</dbReference>
<comment type="cofactor">
    <cofactor evidence="1">
        <name>Mg(2+)</name>
        <dbReference type="ChEBI" id="CHEBI:18420"/>
    </cofactor>
</comment>
<gene>
    <name evidence="12" type="ORF">MGN01_40820</name>
</gene>
<evidence type="ECO:0000256" key="9">
    <source>
        <dbReference type="ARBA" id="ARBA00037258"/>
    </source>
</evidence>
<dbReference type="PANTHER" id="PTHR19288:SF44">
    <property type="entry name" value="PHOSPHOLYSINE PHOSPHOHISTIDINE INORGANIC PYROPHOSPHATE PHOSPHATASE"/>
    <property type="match status" value="1"/>
</dbReference>
<dbReference type="OrthoDB" id="148966at2"/>
<dbReference type="Pfam" id="PF13242">
    <property type="entry name" value="Hydrolase_like"/>
    <property type="match status" value="1"/>
</dbReference>
<dbReference type="InterPro" id="IPR023214">
    <property type="entry name" value="HAD_sf"/>
</dbReference>
<comment type="similarity">
    <text evidence="3">Belongs to the HAD-like hydrolase superfamily.</text>
</comment>
<keyword evidence="7 12" id="KW-0378">Hydrolase</keyword>
<evidence type="ECO:0000256" key="1">
    <source>
        <dbReference type="ARBA" id="ARBA00001946"/>
    </source>
</evidence>
<evidence type="ECO:0000256" key="8">
    <source>
        <dbReference type="ARBA" id="ARBA00022842"/>
    </source>
</evidence>
<dbReference type="SUPFAM" id="SSF56784">
    <property type="entry name" value="HAD-like"/>
    <property type="match status" value="1"/>
</dbReference>
<dbReference type="GO" id="GO:0046872">
    <property type="term" value="F:metal ion binding"/>
    <property type="evidence" value="ECO:0007669"/>
    <property type="project" value="UniProtKB-KW"/>
</dbReference>
<dbReference type="AlphaFoldDB" id="A0A512JQJ2"/>
<dbReference type="InterPro" id="IPR006357">
    <property type="entry name" value="HAD-SF_hydro_IIA"/>
</dbReference>
<dbReference type="Gene3D" id="3.40.50.1000">
    <property type="entry name" value="HAD superfamily/HAD-like"/>
    <property type="match status" value="2"/>
</dbReference>
<dbReference type="GO" id="GO:0016791">
    <property type="term" value="F:phosphatase activity"/>
    <property type="evidence" value="ECO:0007669"/>
    <property type="project" value="InterPro"/>
</dbReference>
<comment type="subcellular location">
    <subcellularLocation>
        <location evidence="2">Cytoplasm</location>
    </subcellularLocation>
</comment>
<name>A0A512JQJ2_9HYPH</name>